<dbReference type="Proteomes" id="UP000649617">
    <property type="component" value="Unassembled WGS sequence"/>
</dbReference>
<dbReference type="OrthoDB" id="419848at2759"/>
<sequence length="283" mass="31728">MPRCHVSLGLPYDFGDSDFLYSPSCERTEQLYCPPGLPVALQLTLKAASRSATVWAAMLEGLIPGIVAARRTLGVALSSDKGSNIARWVQEWIEHEEMRLGCPADLAMFSISRSLHMLDDARIGLPMALCPTCCLHGYGRLRVIFIRDPFARMSSFFHGYWSHRKGHLLPPGSFTPFETWIHMILSPNASASPLFEASDLDHVRPALDKPLPSNHRQVVFCIEDVEKSVRRVEDALCRGFQHCTPLPSFPAVKRTKRKPQMSTAVAGLIRERFRFDYEALASC</sequence>
<protein>
    <recommendedName>
        <fullName evidence="3">Sulfotransferase domain-containing protein</fullName>
    </recommendedName>
</protein>
<organism evidence="1 2">
    <name type="scientific">Symbiodinium pilosum</name>
    <name type="common">Dinoflagellate</name>
    <dbReference type="NCBI Taxonomy" id="2952"/>
    <lineage>
        <taxon>Eukaryota</taxon>
        <taxon>Sar</taxon>
        <taxon>Alveolata</taxon>
        <taxon>Dinophyceae</taxon>
        <taxon>Suessiales</taxon>
        <taxon>Symbiodiniaceae</taxon>
        <taxon>Symbiodinium</taxon>
    </lineage>
</organism>
<comment type="caution">
    <text evidence="1">The sequence shown here is derived from an EMBL/GenBank/DDBJ whole genome shotgun (WGS) entry which is preliminary data.</text>
</comment>
<gene>
    <name evidence="1" type="ORF">SPIL2461_LOCUS14264</name>
</gene>
<evidence type="ECO:0008006" key="3">
    <source>
        <dbReference type="Google" id="ProtNLM"/>
    </source>
</evidence>
<evidence type="ECO:0000313" key="1">
    <source>
        <dbReference type="EMBL" id="CAE7539082.1"/>
    </source>
</evidence>
<evidence type="ECO:0000313" key="2">
    <source>
        <dbReference type="Proteomes" id="UP000649617"/>
    </source>
</evidence>
<dbReference type="EMBL" id="CAJNIZ010032669">
    <property type="protein sequence ID" value="CAE7539082.1"/>
    <property type="molecule type" value="Genomic_DNA"/>
</dbReference>
<reference evidence="1" key="1">
    <citation type="submission" date="2021-02" db="EMBL/GenBank/DDBJ databases">
        <authorList>
            <person name="Dougan E. K."/>
            <person name="Rhodes N."/>
            <person name="Thang M."/>
            <person name="Chan C."/>
        </authorList>
    </citation>
    <scope>NUCLEOTIDE SEQUENCE</scope>
</reference>
<proteinExistence type="predicted"/>
<accession>A0A812TVK0</accession>
<keyword evidence="2" id="KW-1185">Reference proteome</keyword>
<name>A0A812TVK0_SYMPI</name>
<dbReference type="AlphaFoldDB" id="A0A812TVK0"/>